<feature type="transmembrane region" description="Helical" evidence="1">
    <location>
        <begin position="243"/>
        <end position="264"/>
    </location>
</feature>
<evidence type="ECO:0000313" key="3">
    <source>
        <dbReference type="Proteomes" id="UP000001449"/>
    </source>
</evidence>
<feature type="transmembrane region" description="Helical" evidence="1">
    <location>
        <begin position="678"/>
        <end position="700"/>
    </location>
</feature>
<dbReference type="EMBL" id="CM000646">
    <property type="protein sequence ID" value="EED89952.1"/>
    <property type="molecule type" value="Genomic_DNA"/>
</dbReference>
<accession>B8C8X6</accession>
<organism evidence="2 3">
    <name type="scientific">Thalassiosira pseudonana</name>
    <name type="common">Marine diatom</name>
    <name type="synonym">Cyclotella nana</name>
    <dbReference type="NCBI Taxonomy" id="35128"/>
    <lineage>
        <taxon>Eukaryota</taxon>
        <taxon>Sar</taxon>
        <taxon>Stramenopiles</taxon>
        <taxon>Ochrophyta</taxon>
        <taxon>Bacillariophyta</taxon>
        <taxon>Coscinodiscophyceae</taxon>
        <taxon>Thalassiosirophycidae</taxon>
        <taxon>Thalassiosirales</taxon>
        <taxon>Thalassiosiraceae</taxon>
        <taxon>Thalassiosira</taxon>
    </lineage>
</organism>
<dbReference type="Proteomes" id="UP000001449">
    <property type="component" value="Chromosome 10"/>
</dbReference>
<dbReference type="PaxDb" id="35128-Thaps8240"/>
<reference evidence="2 3" key="1">
    <citation type="journal article" date="2004" name="Science">
        <title>The genome of the diatom Thalassiosira pseudonana: ecology, evolution, and metabolism.</title>
        <authorList>
            <person name="Armbrust E.V."/>
            <person name="Berges J.A."/>
            <person name="Bowler C."/>
            <person name="Green B.R."/>
            <person name="Martinez D."/>
            <person name="Putnam N.H."/>
            <person name="Zhou S."/>
            <person name="Allen A.E."/>
            <person name="Apt K.E."/>
            <person name="Bechner M."/>
            <person name="Brzezinski M.A."/>
            <person name="Chaal B.K."/>
            <person name="Chiovitti A."/>
            <person name="Davis A.K."/>
            <person name="Demarest M.S."/>
            <person name="Detter J.C."/>
            <person name="Glavina T."/>
            <person name="Goodstein D."/>
            <person name="Hadi M.Z."/>
            <person name="Hellsten U."/>
            <person name="Hildebrand M."/>
            <person name="Jenkins B.D."/>
            <person name="Jurka J."/>
            <person name="Kapitonov V.V."/>
            <person name="Kroger N."/>
            <person name="Lau W.W."/>
            <person name="Lane T.W."/>
            <person name="Larimer F.W."/>
            <person name="Lippmeier J.C."/>
            <person name="Lucas S."/>
            <person name="Medina M."/>
            <person name="Montsant A."/>
            <person name="Obornik M."/>
            <person name="Parker M.S."/>
            <person name="Palenik B."/>
            <person name="Pazour G.J."/>
            <person name="Richardson P.M."/>
            <person name="Rynearson T.A."/>
            <person name="Saito M.A."/>
            <person name="Schwartz D.C."/>
            <person name="Thamatrakoln K."/>
            <person name="Valentin K."/>
            <person name="Vardi A."/>
            <person name="Wilkerson F.P."/>
            <person name="Rokhsar D.S."/>
        </authorList>
    </citation>
    <scope>NUCLEOTIDE SEQUENCE [LARGE SCALE GENOMIC DNA]</scope>
    <source>
        <strain evidence="2 3">CCMP1335</strain>
    </source>
</reference>
<dbReference type="KEGG" id="tps:THAPSDRAFT_8240"/>
<protein>
    <submittedName>
        <fullName evidence="2">Uncharacterized protein</fullName>
    </submittedName>
</protein>
<keyword evidence="1" id="KW-0812">Transmembrane</keyword>
<feature type="transmembrane region" description="Helical" evidence="1">
    <location>
        <begin position="150"/>
        <end position="168"/>
    </location>
</feature>
<dbReference type="RefSeq" id="XP_002292756.1">
    <property type="nucleotide sequence ID" value="XM_002292720.1"/>
</dbReference>
<keyword evidence="3" id="KW-1185">Reference proteome</keyword>
<dbReference type="GeneID" id="7446993"/>
<proteinExistence type="predicted"/>
<evidence type="ECO:0000313" key="2">
    <source>
        <dbReference type="EMBL" id="EED89952.1"/>
    </source>
</evidence>
<dbReference type="AlphaFoldDB" id="B8C8X6"/>
<dbReference type="HOGENOM" id="CLU_382892_0_0_1"/>
<keyword evidence="1" id="KW-1133">Transmembrane helix</keyword>
<gene>
    <name evidence="2" type="ORF">THAPSDRAFT_8240</name>
</gene>
<name>B8C8X6_THAPS</name>
<sequence length="723" mass="82121">MLLLCYAEIHYYFASIHLTYSIVPLSSHDIQQQRHHSINSSEEGSHHHQHQFSIMAASSIDYLDKSNTRLKHRKSVEKCTVDSNDTELLKKHSSLEFEEESKGEDAGFADALVSDKLLDRPAYPTLPLFRGKCYLSENELFSNQGIYRDILWIIISLSVVFIFPLILWDGYPDEFEVRSFFRHIELVWCSLLHISTWPIVALSLVVASLVPMTEFIILPSYLSKPLKSSRWLSYFVSSPSVHHWKIAIVLSLILTLTVSTQLFLQMAFPSLLWNPFMWGWYTVYLPKDANQTIQRGCFSNPKDASNSQPLCLTEHEWSQLSSGTLSSRNPDDVATVVAGLHYLKSQSGGLVINALARNVVNSIPALRQNMEGLLPVLNDNNAKMNLSLVIFENDSEDGTRDAFKQWAQEEADGKDRYTLDIIQCGDKNPDCRLNIVDRYEVMPSFGNPTASGVGKLGDFRQIAMNHILSNPQYDNYSHMIVLDVDLGVSISPLGLLHTLGLENAELSQTHVIASSSRQSWPGSFGSVVPPYDLSAYRPKKTDKNQRLRRMHRQFCELMPKGDRWRNMCDAASPMQLFLVRSDDDFFSNKGRPYEVESAFNGLTIYPLPVIREKGKEIFYDAGDDNQRCEHISINLALNDHMYVNPKWKMNLKPNKPGGPSGIVVVKTILLTFFARVPVITSVLVGNWIFFAVFFMSCWIVTMSARSICKRLGLEKNQQLEEEV</sequence>
<feature type="transmembrane region" description="Helical" evidence="1">
    <location>
        <begin position="197"/>
        <end position="222"/>
    </location>
</feature>
<dbReference type="InParanoid" id="B8C8X6"/>
<keyword evidence="1" id="KW-0472">Membrane</keyword>
<evidence type="ECO:0000256" key="1">
    <source>
        <dbReference type="SAM" id="Phobius"/>
    </source>
</evidence>
<reference evidence="2 3" key="2">
    <citation type="journal article" date="2008" name="Nature">
        <title>The Phaeodactylum genome reveals the evolutionary history of diatom genomes.</title>
        <authorList>
            <person name="Bowler C."/>
            <person name="Allen A.E."/>
            <person name="Badger J.H."/>
            <person name="Grimwood J."/>
            <person name="Jabbari K."/>
            <person name="Kuo A."/>
            <person name="Maheswari U."/>
            <person name="Martens C."/>
            <person name="Maumus F."/>
            <person name="Otillar R.P."/>
            <person name="Rayko E."/>
            <person name="Salamov A."/>
            <person name="Vandepoele K."/>
            <person name="Beszteri B."/>
            <person name="Gruber A."/>
            <person name="Heijde M."/>
            <person name="Katinka M."/>
            <person name="Mock T."/>
            <person name="Valentin K."/>
            <person name="Verret F."/>
            <person name="Berges J.A."/>
            <person name="Brownlee C."/>
            <person name="Cadoret J.P."/>
            <person name="Chiovitti A."/>
            <person name="Choi C.J."/>
            <person name="Coesel S."/>
            <person name="De Martino A."/>
            <person name="Detter J.C."/>
            <person name="Durkin C."/>
            <person name="Falciatore A."/>
            <person name="Fournet J."/>
            <person name="Haruta M."/>
            <person name="Huysman M.J."/>
            <person name="Jenkins B.D."/>
            <person name="Jiroutova K."/>
            <person name="Jorgensen R.E."/>
            <person name="Joubert Y."/>
            <person name="Kaplan A."/>
            <person name="Kroger N."/>
            <person name="Kroth P.G."/>
            <person name="La Roche J."/>
            <person name="Lindquist E."/>
            <person name="Lommer M."/>
            <person name="Martin-Jezequel V."/>
            <person name="Lopez P.J."/>
            <person name="Lucas S."/>
            <person name="Mangogna M."/>
            <person name="McGinnis K."/>
            <person name="Medlin L.K."/>
            <person name="Montsant A."/>
            <person name="Oudot-Le Secq M.P."/>
            <person name="Napoli C."/>
            <person name="Obornik M."/>
            <person name="Parker M.S."/>
            <person name="Petit J.L."/>
            <person name="Porcel B.M."/>
            <person name="Poulsen N."/>
            <person name="Robison M."/>
            <person name="Rychlewski L."/>
            <person name="Rynearson T.A."/>
            <person name="Schmutz J."/>
            <person name="Shapiro H."/>
            <person name="Siaut M."/>
            <person name="Stanley M."/>
            <person name="Sussman M.R."/>
            <person name="Taylor A.R."/>
            <person name="Vardi A."/>
            <person name="von Dassow P."/>
            <person name="Vyverman W."/>
            <person name="Willis A."/>
            <person name="Wyrwicz L.S."/>
            <person name="Rokhsar D.S."/>
            <person name="Weissenbach J."/>
            <person name="Armbrust E.V."/>
            <person name="Green B.R."/>
            <person name="Van de Peer Y."/>
            <person name="Grigoriev I.V."/>
        </authorList>
    </citation>
    <scope>NUCLEOTIDE SEQUENCE [LARGE SCALE GENOMIC DNA]</scope>
    <source>
        <strain evidence="2 3">CCMP1335</strain>
    </source>
</reference>